<comment type="caution">
    <text evidence="1">The sequence shown here is derived from an EMBL/GenBank/DDBJ whole genome shotgun (WGS) entry which is preliminary data.</text>
</comment>
<keyword evidence="2" id="KW-1185">Reference proteome</keyword>
<organism evidence="1 2">
    <name type="scientific">Psophocarpus tetragonolobus</name>
    <name type="common">Winged bean</name>
    <name type="synonym">Dolichos tetragonolobus</name>
    <dbReference type="NCBI Taxonomy" id="3891"/>
    <lineage>
        <taxon>Eukaryota</taxon>
        <taxon>Viridiplantae</taxon>
        <taxon>Streptophyta</taxon>
        <taxon>Embryophyta</taxon>
        <taxon>Tracheophyta</taxon>
        <taxon>Spermatophyta</taxon>
        <taxon>Magnoliopsida</taxon>
        <taxon>eudicotyledons</taxon>
        <taxon>Gunneridae</taxon>
        <taxon>Pentapetalae</taxon>
        <taxon>rosids</taxon>
        <taxon>fabids</taxon>
        <taxon>Fabales</taxon>
        <taxon>Fabaceae</taxon>
        <taxon>Papilionoideae</taxon>
        <taxon>50 kb inversion clade</taxon>
        <taxon>NPAAA clade</taxon>
        <taxon>indigoferoid/millettioid clade</taxon>
        <taxon>Phaseoleae</taxon>
        <taxon>Psophocarpus</taxon>
    </lineage>
</organism>
<sequence>MPKAEVIEECSLPYGGYSNPLVIMKFQGTSLSVRIEHGEKEDHFDKRKLARVMKNEINIVVGATVFFRVARVKA</sequence>
<evidence type="ECO:0000313" key="2">
    <source>
        <dbReference type="Proteomes" id="UP001386955"/>
    </source>
</evidence>
<dbReference type="AlphaFoldDB" id="A0AAN9SCU4"/>
<dbReference type="EMBL" id="JAYMYS010000005">
    <property type="protein sequence ID" value="KAK7393611.1"/>
    <property type="molecule type" value="Genomic_DNA"/>
</dbReference>
<protein>
    <submittedName>
        <fullName evidence="1">Uncharacterized protein</fullName>
    </submittedName>
</protein>
<gene>
    <name evidence="1" type="ORF">VNO78_22169</name>
</gene>
<name>A0AAN9SCU4_PSOTE</name>
<accession>A0AAN9SCU4</accession>
<reference evidence="1 2" key="1">
    <citation type="submission" date="2024-01" db="EMBL/GenBank/DDBJ databases">
        <title>The genomes of 5 underutilized Papilionoideae crops provide insights into root nodulation and disease resistanc.</title>
        <authorList>
            <person name="Jiang F."/>
        </authorList>
    </citation>
    <scope>NUCLEOTIDE SEQUENCE [LARGE SCALE GENOMIC DNA]</scope>
    <source>
        <strain evidence="1">DUOXIRENSHENG_FW03</strain>
        <tissue evidence="1">Leaves</tissue>
    </source>
</reference>
<dbReference type="Proteomes" id="UP001386955">
    <property type="component" value="Unassembled WGS sequence"/>
</dbReference>
<proteinExistence type="predicted"/>
<evidence type="ECO:0000313" key="1">
    <source>
        <dbReference type="EMBL" id="KAK7393611.1"/>
    </source>
</evidence>